<evidence type="ECO:0000256" key="4">
    <source>
        <dbReference type="ARBA" id="ARBA00022989"/>
    </source>
</evidence>
<evidence type="ECO:0000256" key="1">
    <source>
        <dbReference type="ARBA" id="ARBA00004651"/>
    </source>
</evidence>
<feature type="transmembrane region" description="Helical" evidence="6">
    <location>
        <begin position="774"/>
        <end position="801"/>
    </location>
</feature>
<evidence type="ECO:0000256" key="5">
    <source>
        <dbReference type="ARBA" id="ARBA00023136"/>
    </source>
</evidence>
<feature type="transmembrane region" description="Helical" evidence="6">
    <location>
        <begin position="807"/>
        <end position="829"/>
    </location>
</feature>
<dbReference type="EMBL" id="JAACAK010000018">
    <property type="protein sequence ID" value="NIR73986.1"/>
    <property type="molecule type" value="Genomic_DNA"/>
</dbReference>
<sequence length="848" mass="92182">MSARFTLAMARRESRSTRRRLALYIVAVTLGVAALVAISSFRANVISAVTDQARALLGADLVLGSRWEFEDDVLAVIDSLEAEGAEVAWMRSFTSMALATGSGMTRLVEVQSPTGDYPFYGQITTEPPGAWDTFREARRALVDPAVLVQLDAEIGDTLAIGRARFVIEGTVTGVPGDIGLRSAFSPRVYIPSDYLDDTELLRFGSISVRQAYIQLEEPQAAERLIEEKDSLLEANRVWSTTVDEYEDDLTEGLDDMGAFLALVGLVALLLGGVGVASGVHVFVSDKLDTAAVLRCIGARQWQTFAIYLLQAGLMGLVGATVGVALGLGVQAALPIVLRDFLPLDVPFDPVPSAILAGFGIGVWVALLFAFLPLLKIKDVAPLRALRRDYESRRRRRDPWRLSTYAAIGLTLLALTLWQAPAPAIGFGFAGAAVVTAAALGFTAWALMKLTRRFFPARARFALRQGIANLFRPHNQTAAITLAIGSGVFLIALVYVVQRNLLDQITMETRPDRPNLLMFDVQPDQRAGLQDLLTERGAPILQQAPIVPAQLVQVGDRSVEEILADTTGRRIPRWALLRQYRHTYRDSLVGSEELVAGSWFGESAEDAGGVARVSIEEEIAEDLRVGIGDRLTWNVQGVAVETEIVNVRRVDWARFEPNFFFVFEPGALENAPQSLVMLTRVDDPVARAEIQRDMVQRFPNVAAIDLTVIIQAIDTILGKVAVAIRFMALFSIAAGAVILIGAIATSRYQRARESVLLKTLGARSRIIARILATEYFALGSFAGLAGVALAAIGGWAAVVFLFELDFQLPALPLVLIWIATAVLTAAIGMANSRDVLRRTPLAGMRDFAE</sequence>
<feature type="transmembrane region" description="Helical" evidence="6">
    <location>
        <begin position="477"/>
        <end position="496"/>
    </location>
</feature>
<reference evidence="9 10" key="1">
    <citation type="submission" date="2020-01" db="EMBL/GenBank/DDBJ databases">
        <title>Genomes assembled from Gulf of Kutch pelagic sediment metagenomes.</title>
        <authorList>
            <person name="Chandrashekar M."/>
            <person name="Mahajan M.S."/>
            <person name="Dave K.J."/>
            <person name="Vatsa P."/>
            <person name="Nathani N.M."/>
        </authorList>
    </citation>
    <scope>NUCLEOTIDE SEQUENCE [LARGE SCALE GENOMIC DNA]</scope>
    <source>
        <strain evidence="9">KS3-K002</strain>
    </source>
</reference>
<feature type="transmembrane region" description="Helical" evidence="6">
    <location>
        <begin position="21"/>
        <end position="41"/>
    </location>
</feature>
<comment type="caution">
    <text evidence="9">The sequence shown here is derived from an EMBL/GenBank/DDBJ whole genome shotgun (WGS) entry which is preliminary data.</text>
</comment>
<evidence type="ECO:0000259" key="7">
    <source>
        <dbReference type="Pfam" id="PF02687"/>
    </source>
</evidence>
<accession>A0AAE4Z882</accession>
<organism evidence="9 10">
    <name type="scientific">Candidatus Kutchimonas denitrificans</name>
    <dbReference type="NCBI Taxonomy" id="3056748"/>
    <lineage>
        <taxon>Bacteria</taxon>
        <taxon>Pseudomonadati</taxon>
        <taxon>Gemmatimonadota</taxon>
        <taxon>Gemmatimonadia</taxon>
        <taxon>Candidatus Palauibacterales</taxon>
        <taxon>Candidatus Palauibacteraceae</taxon>
        <taxon>Candidatus Kutchimonas</taxon>
    </lineage>
</organism>
<dbReference type="AlphaFoldDB" id="A0AAE4Z882"/>
<dbReference type="PANTHER" id="PTHR30287:SF1">
    <property type="entry name" value="INNER MEMBRANE PROTEIN"/>
    <property type="match status" value="1"/>
</dbReference>
<evidence type="ECO:0000259" key="8">
    <source>
        <dbReference type="Pfam" id="PF12704"/>
    </source>
</evidence>
<protein>
    <submittedName>
        <fullName evidence="9">FtsX-like permease family protein</fullName>
    </submittedName>
</protein>
<feature type="domain" description="ABC3 transporter permease C-terminal" evidence="7">
    <location>
        <begin position="725"/>
        <end position="839"/>
    </location>
</feature>
<feature type="transmembrane region" description="Helical" evidence="6">
    <location>
        <begin position="304"/>
        <end position="333"/>
    </location>
</feature>
<feature type="transmembrane region" description="Helical" evidence="6">
    <location>
        <begin position="353"/>
        <end position="376"/>
    </location>
</feature>
<keyword evidence="4 6" id="KW-1133">Transmembrane helix</keyword>
<gene>
    <name evidence="9" type="ORF">GWO12_02545</name>
</gene>
<evidence type="ECO:0000256" key="6">
    <source>
        <dbReference type="SAM" id="Phobius"/>
    </source>
</evidence>
<feature type="transmembrane region" description="Helical" evidence="6">
    <location>
        <begin position="423"/>
        <end position="447"/>
    </location>
</feature>
<feature type="transmembrane region" description="Helical" evidence="6">
    <location>
        <begin position="258"/>
        <end position="283"/>
    </location>
</feature>
<dbReference type="InterPro" id="IPR038766">
    <property type="entry name" value="Membrane_comp_ABC_pdt"/>
</dbReference>
<keyword evidence="3 6" id="KW-0812">Transmembrane</keyword>
<dbReference type="InterPro" id="IPR025857">
    <property type="entry name" value="MacB_PCD"/>
</dbReference>
<evidence type="ECO:0000256" key="3">
    <source>
        <dbReference type="ARBA" id="ARBA00022692"/>
    </source>
</evidence>
<evidence type="ECO:0000256" key="2">
    <source>
        <dbReference type="ARBA" id="ARBA00022475"/>
    </source>
</evidence>
<feature type="transmembrane region" description="Helical" evidence="6">
    <location>
        <begin position="397"/>
        <end position="417"/>
    </location>
</feature>
<feature type="transmembrane region" description="Helical" evidence="6">
    <location>
        <begin position="721"/>
        <end position="743"/>
    </location>
</feature>
<feature type="domain" description="ABC3 transporter permease C-terminal" evidence="7">
    <location>
        <begin position="262"/>
        <end position="377"/>
    </location>
</feature>
<dbReference type="GO" id="GO:0005886">
    <property type="term" value="C:plasma membrane"/>
    <property type="evidence" value="ECO:0007669"/>
    <property type="project" value="UniProtKB-SubCell"/>
</dbReference>
<keyword evidence="2" id="KW-1003">Cell membrane</keyword>
<comment type="subcellular location">
    <subcellularLocation>
        <location evidence="1">Cell membrane</location>
        <topology evidence="1">Multi-pass membrane protein</topology>
    </subcellularLocation>
</comment>
<feature type="domain" description="MacB-like periplasmic core" evidence="8">
    <location>
        <begin position="22"/>
        <end position="226"/>
    </location>
</feature>
<dbReference type="InterPro" id="IPR003838">
    <property type="entry name" value="ABC3_permease_C"/>
</dbReference>
<name>A0AAE4Z882_9BACT</name>
<dbReference type="PANTHER" id="PTHR30287">
    <property type="entry name" value="MEMBRANE COMPONENT OF PREDICTED ABC SUPERFAMILY METABOLITE UPTAKE TRANSPORTER"/>
    <property type="match status" value="1"/>
</dbReference>
<proteinExistence type="predicted"/>
<dbReference type="Pfam" id="PF12704">
    <property type="entry name" value="MacB_PCD"/>
    <property type="match status" value="1"/>
</dbReference>
<dbReference type="Pfam" id="PF02687">
    <property type="entry name" value="FtsX"/>
    <property type="match status" value="2"/>
</dbReference>
<evidence type="ECO:0000313" key="10">
    <source>
        <dbReference type="Proteomes" id="UP000702544"/>
    </source>
</evidence>
<dbReference type="Proteomes" id="UP000702544">
    <property type="component" value="Unassembled WGS sequence"/>
</dbReference>
<keyword evidence="5 6" id="KW-0472">Membrane</keyword>
<evidence type="ECO:0000313" key="9">
    <source>
        <dbReference type="EMBL" id="NIR73986.1"/>
    </source>
</evidence>